<keyword evidence="1" id="KW-0511">Multifunctional enzyme</keyword>
<dbReference type="Proteomes" id="UP000830375">
    <property type="component" value="Unassembled WGS sequence"/>
</dbReference>
<dbReference type="EMBL" id="JACTAM010000022">
    <property type="protein sequence ID" value="KAI2650167.1"/>
    <property type="molecule type" value="Genomic_DNA"/>
</dbReference>
<dbReference type="InterPro" id="IPR041577">
    <property type="entry name" value="RT_RNaseH_2"/>
</dbReference>
<gene>
    <name evidence="5" type="ORF">H4Q32_000095</name>
</gene>
<dbReference type="Gene3D" id="3.30.70.270">
    <property type="match status" value="1"/>
</dbReference>
<protein>
    <recommendedName>
        <fullName evidence="2">Gypsy retrotransposon integrase-like protein 1</fullName>
    </recommendedName>
</protein>
<sequence>MLKQRSEFHQTSFFGYVVSPEGVAIDDRKVQAVLNWPRPTTVKEMQRFLRFANFYRRFSRDFSSIVASVTSMIKRKGSCLSWSPAANKAFNHLKERFSTAPILHYSDAERGFVVEIDASSTGFRAVLLQHPPKLFPCAYFSRKLYQAEQNYDGTVSYWQGRRPLKSGNIGLREPNFPSQFSLFFAIWSISALQKDSITGRPVQCDIMTEIAETQGKDPIPAEYPPSRTFVPLFLRNQVIQQLHDLPCSKHPGITASIQLRTNKFWWPSLGTDTIAFIKNCVTCNTTKSSKQLPAGLLQPLPVLRDPGHTLQLIFITDHANSRGNTTILTVTECFSKSCHLIPLPKLPTAIGIAEVLCKGFVSSVSLDSLKILSRTQAHSSPPEYGQLSSNASTST</sequence>
<proteinExistence type="predicted"/>
<dbReference type="Pfam" id="PF17921">
    <property type="entry name" value="Integrase_H2C2"/>
    <property type="match status" value="1"/>
</dbReference>
<reference evidence="5 6" key="1">
    <citation type="submission" date="2022-01" db="EMBL/GenBank/DDBJ databases">
        <title>A high-quality chromosome-level genome assembly of rohu carp, Labeo rohita.</title>
        <authorList>
            <person name="Arick M.A. II"/>
            <person name="Hsu C.-Y."/>
            <person name="Magbanua Z."/>
            <person name="Pechanova O."/>
            <person name="Grover C."/>
            <person name="Miller E."/>
            <person name="Thrash A."/>
            <person name="Ezzel L."/>
            <person name="Alam S."/>
            <person name="Benzie J."/>
            <person name="Hamilton M."/>
            <person name="Karsi A."/>
            <person name="Lawrence M.L."/>
            <person name="Peterson D.G."/>
        </authorList>
    </citation>
    <scope>NUCLEOTIDE SEQUENCE [LARGE SCALE GENOMIC DNA]</scope>
    <source>
        <strain evidence="6">BAU-BD-2019</strain>
        <tissue evidence="5">Blood</tissue>
    </source>
</reference>
<dbReference type="PANTHER" id="PTHR37984">
    <property type="entry name" value="PROTEIN CBG26694"/>
    <property type="match status" value="1"/>
</dbReference>
<dbReference type="Pfam" id="PF17919">
    <property type="entry name" value="RT_RNaseH_2"/>
    <property type="match status" value="1"/>
</dbReference>
<dbReference type="InterPro" id="IPR043128">
    <property type="entry name" value="Rev_trsase/Diguanyl_cyclase"/>
</dbReference>
<evidence type="ECO:0000313" key="6">
    <source>
        <dbReference type="Proteomes" id="UP000830375"/>
    </source>
</evidence>
<dbReference type="InterPro" id="IPR041588">
    <property type="entry name" value="Integrase_H2C2"/>
</dbReference>
<accession>A0ABQ8LHM5</accession>
<dbReference type="PANTHER" id="PTHR37984:SF5">
    <property type="entry name" value="PROTEIN NYNRIN-LIKE"/>
    <property type="match status" value="1"/>
</dbReference>
<evidence type="ECO:0000259" key="4">
    <source>
        <dbReference type="Pfam" id="PF17921"/>
    </source>
</evidence>
<dbReference type="InterPro" id="IPR050951">
    <property type="entry name" value="Retrovirus_Pol_polyprotein"/>
</dbReference>
<dbReference type="Gene3D" id="1.10.340.70">
    <property type="match status" value="1"/>
</dbReference>
<dbReference type="SUPFAM" id="SSF56672">
    <property type="entry name" value="DNA/RNA polymerases"/>
    <property type="match status" value="1"/>
</dbReference>
<evidence type="ECO:0000313" key="5">
    <source>
        <dbReference type="EMBL" id="KAI2650167.1"/>
    </source>
</evidence>
<evidence type="ECO:0000259" key="3">
    <source>
        <dbReference type="Pfam" id="PF17919"/>
    </source>
</evidence>
<keyword evidence="6" id="KW-1185">Reference proteome</keyword>
<feature type="domain" description="Reverse transcriptase/retrotransposon-derived protein RNase H-like" evidence="3">
    <location>
        <begin position="82"/>
        <end position="152"/>
    </location>
</feature>
<evidence type="ECO:0000256" key="1">
    <source>
        <dbReference type="ARBA" id="ARBA00023268"/>
    </source>
</evidence>
<organism evidence="5 6">
    <name type="scientific">Labeo rohita</name>
    <name type="common">Indian major carp</name>
    <name type="synonym">Cyprinus rohita</name>
    <dbReference type="NCBI Taxonomy" id="84645"/>
    <lineage>
        <taxon>Eukaryota</taxon>
        <taxon>Metazoa</taxon>
        <taxon>Chordata</taxon>
        <taxon>Craniata</taxon>
        <taxon>Vertebrata</taxon>
        <taxon>Euteleostomi</taxon>
        <taxon>Actinopterygii</taxon>
        <taxon>Neopterygii</taxon>
        <taxon>Teleostei</taxon>
        <taxon>Ostariophysi</taxon>
        <taxon>Cypriniformes</taxon>
        <taxon>Cyprinidae</taxon>
        <taxon>Labeoninae</taxon>
        <taxon>Labeonini</taxon>
        <taxon>Labeo</taxon>
    </lineage>
</organism>
<feature type="domain" description="Integrase zinc-binding" evidence="4">
    <location>
        <begin position="231"/>
        <end position="288"/>
    </location>
</feature>
<name>A0ABQ8LHM5_LABRO</name>
<evidence type="ECO:0000256" key="2">
    <source>
        <dbReference type="ARBA" id="ARBA00039658"/>
    </source>
</evidence>
<comment type="caution">
    <text evidence="5">The sequence shown here is derived from an EMBL/GenBank/DDBJ whole genome shotgun (WGS) entry which is preliminary data.</text>
</comment>
<dbReference type="InterPro" id="IPR043502">
    <property type="entry name" value="DNA/RNA_pol_sf"/>
</dbReference>